<evidence type="ECO:0000313" key="2">
    <source>
        <dbReference type="Proteomes" id="UP000199687"/>
    </source>
</evidence>
<organism evidence="1 2">
    <name type="scientific">Gracilibacillus ureilyticus</name>
    <dbReference type="NCBI Taxonomy" id="531814"/>
    <lineage>
        <taxon>Bacteria</taxon>
        <taxon>Bacillati</taxon>
        <taxon>Bacillota</taxon>
        <taxon>Bacilli</taxon>
        <taxon>Bacillales</taxon>
        <taxon>Bacillaceae</taxon>
        <taxon>Gracilibacillus</taxon>
    </lineage>
</organism>
<sequence length="126" mass="13648">MLNDVSPSNISIYDNSDNYFSLQLRSDGAARNTRWTDSGLEVGDQLIIEAGGETLTLTFSSAILSNLTSTDQIYITYIPEELDLPFIKFSSAASTFDDNVISGGDVSVKLKKQNGKESSGIVIVTE</sequence>
<gene>
    <name evidence="1" type="ORF">SAMN04487944_11848</name>
</gene>
<dbReference type="EMBL" id="FOGL01000018">
    <property type="protein sequence ID" value="SES10376.1"/>
    <property type="molecule type" value="Genomic_DNA"/>
</dbReference>
<dbReference type="Proteomes" id="UP000199687">
    <property type="component" value="Unassembled WGS sequence"/>
</dbReference>
<evidence type="ECO:0000313" key="1">
    <source>
        <dbReference type="EMBL" id="SES10376.1"/>
    </source>
</evidence>
<protein>
    <submittedName>
        <fullName evidence="1">Uncharacterized protein</fullName>
    </submittedName>
</protein>
<proteinExistence type="predicted"/>
<accession>A0A1H9ULP1</accession>
<name>A0A1H9ULP1_9BACI</name>
<dbReference type="AlphaFoldDB" id="A0A1H9ULP1"/>
<keyword evidence="2" id="KW-1185">Reference proteome</keyword>
<reference evidence="1 2" key="1">
    <citation type="submission" date="2016-10" db="EMBL/GenBank/DDBJ databases">
        <authorList>
            <person name="de Groot N.N."/>
        </authorList>
    </citation>
    <scope>NUCLEOTIDE SEQUENCE [LARGE SCALE GENOMIC DNA]</scope>
    <source>
        <strain evidence="1 2">CGMCC 1.7727</strain>
    </source>
</reference>
<dbReference type="RefSeq" id="WP_089742909.1">
    <property type="nucleotide sequence ID" value="NZ_FOGL01000018.1"/>
</dbReference>